<dbReference type="EMBL" id="JALPRF010000004">
    <property type="protein sequence ID" value="MCK8494808.1"/>
    <property type="molecule type" value="Genomic_DNA"/>
</dbReference>
<dbReference type="Proteomes" id="UP001202180">
    <property type="component" value="Unassembled WGS sequence"/>
</dbReference>
<evidence type="ECO:0000313" key="2">
    <source>
        <dbReference type="EMBL" id="MCK8494808.1"/>
    </source>
</evidence>
<feature type="compositionally biased region" description="Low complexity" evidence="1">
    <location>
        <begin position="13"/>
        <end position="24"/>
    </location>
</feature>
<comment type="caution">
    <text evidence="2">The sequence shown here is derived from an EMBL/GenBank/DDBJ whole genome shotgun (WGS) entry which is preliminary data.</text>
</comment>
<accession>A0ABT0HRJ5</accession>
<evidence type="ECO:0000313" key="3">
    <source>
        <dbReference type="Proteomes" id="UP001202180"/>
    </source>
</evidence>
<name>A0ABT0HRJ5_9BACT</name>
<feature type="region of interest" description="Disordered" evidence="1">
    <location>
        <begin position="1"/>
        <end position="83"/>
    </location>
</feature>
<sequence>MEKQIRVYFPTTNGAASVANAGSSDRTGDDVETSDDLGVGADVEDDAGFDNDTDDQAGSAEMGAKTVSGTKLAPGSNEESTSD</sequence>
<organism evidence="2 3">
    <name type="scientific">Spirosoma liriopis</name>
    <dbReference type="NCBI Taxonomy" id="2937440"/>
    <lineage>
        <taxon>Bacteria</taxon>
        <taxon>Pseudomonadati</taxon>
        <taxon>Bacteroidota</taxon>
        <taxon>Cytophagia</taxon>
        <taxon>Cytophagales</taxon>
        <taxon>Cytophagaceae</taxon>
        <taxon>Spirosoma</taxon>
    </lineage>
</organism>
<proteinExistence type="predicted"/>
<keyword evidence="3" id="KW-1185">Reference proteome</keyword>
<feature type="compositionally biased region" description="Acidic residues" evidence="1">
    <location>
        <begin position="42"/>
        <end position="55"/>
    </location>
</feature>
<reference evidence="2 3" key="1">
    <citation type="submission" date="2022-04" db="EMBL/GenBank/DDBJ databases">
        <title>Spirosoma sp. strain RP8 genome sequencing and assembly.</title>
        <authorList>
            <person name="Jung Y."/>
        </authorList>
    </citation>
    <scope>NUCLEOTIDE SEQUENCE [LARGE SCALE GENOMIC DNA]</scope>
    <source>
        <strain evidence="2 3">RP8</strain>
    </source>
</reference>
<evidence type="ECO:0000256" key="1">
    <source>
        <dbReference type="SAM" id="MobiDB-lite"/>
    </source>
</evidence>
<dbReference type="RefSeq" id="WP_248479401.1">
    <property type="nucleotide sequence ID" value="NZ_JALPRF010000004.1"/>
</dbReference>
<gene>
    <name evidence="2" type="ORF">M0L20_23265</name>
</gene>
<protein>
    <submittedName>
        <fullName evidence="2">Uncharacterized protein</fullName>
    </submittedName>
</protein>